<keyword evidence="2" id="KW-1185">Reference proteome</keyword>
<dbReference type="AlphaFoldDB" id="A0AAD6WAF8"/>
<evidence type="ECO:0000313" key="1">
    <source>
        <dbReference type="EMBL" id="KAJ7005420.1"/>
    </source>
</evidence>
<reference evidence="1" key="1">
    <citation type="journal article" date="2023" name="Mol. Ecol. Resour.">
        <title>Chromosome-level genome assembly of a triploid poplar Populus alba 'Berolinensis'.</title>
        <authorList>
            <person name="Chen S."/>
            <person name="Yu Y."/>
            <person name="Wang X."/>
            <person name="Wang S."/>
            <person name="Zhang T."/>
            <person name="Zhou Y."/>
            <person name="He R."/>
            <person name="Meng N."/>
            <person name="Wang Y."/>
            <person name="Liu W."/>
            <person name="Liu Z."/>
            <person name="Liu J."/>
            <person name="Guo Q."/>
            <person name="Huang H."/>
            <person name="Sederoff R.R."/>
            <person name="Wang G."/>
            <person name="Qu G."/>
            <person name="Chen S."/>
        </authorList>
    </citation>
    <scope>NUCLEOTIDE SEQUENCE</scope>
    <source>
        <strain evidence="1">SC-2020</strain>
    </source>
</reference>
<proteinExistence type="predicted"/>
<name>A0AAD6WAF8_9ROSI</name>
<comment type="caution">
    <text evidence="1">The sequence shown here is derived from an EMBL/GenBank/DDBJ whole genome shotgun (WGS) entry which is preliminary data.</text>
</comment>
<sequence length="205" mass="23023">MGLEKTRGRITGAKLKCSFSARPLTNQIIIIQNPAQLSSLPLKRPLLFMRAPIPSHRSIANCCSLPPSAVHLIPHSLSTREGIHYLQKTKNCPNNPSRIARKIRPKSRYRCFSHCLFASVSKLKEVVKASTNASWSSFWDTIHRFFKDRRLLLRRITGSDLVWQHGKCVARKKVESIASVSLEVGDHSISFPCGLELSLRSLGVL</sequence>
<accession>A0AAD6WAF8</accession>
<organism evidence="1 2">
    <name type="scientific">Populus alba x Populus x berolinensis</name>
    <dbReference type="NCBI Taxonomy" id="444605"/>
    <lineage>
        <taxon>Eukaryota</taxon>
        <taxon>Viridiplantae</taxon>
        <taxon>Streptophyta</taxon>
        <taxon>Embryophyta</taxon>
        <taxon>Tracheophyta</taxon>
        <taxon>Spermatophyta</taxon>
        <taxon>Magnoliopsida</taxon>
        <taxon>eudicotyledons</taxon>
        <taxon>Gunneridae</taxon>
        <taxon>Pentapetalae</taxon>
        <taxon>rosids</taxon>
        <taxon>fabids</taxon>
        <taxon>Malpighiales</taxon>
        <taxon>Salicaceae</taxon>
        <taxon>Saliceae</taxon>
        <taxon>Populus</taxon>
    </lineage>
</organism>
<dbReference type="EMBL" id="JAQIZT010000002">
    <property type="protein sequence ID" value="KAJ7005420.1"/>
    <property type="molecule type" value="Genomic_DNA"/>
</dbReference>
<protein>
    <submittedName>
        <fullName evidence="1">Uncharacterized protein</fullName>
    </submittedName>
</protein>
<evidence type="ECO:0000313" key="2">
    <source>
        <dbReference type="Proteomes" id="UP001164929"/>
    </source>
</evidence>
<gene>
    <name evidence="1" type="ORF">NC653_004895</name>
</gene>
<dbReference type="Proteomes" id="UP001164929">
    <property type="component" value="Chromosome 2"/>
</dbReference>